<feature type="domain" description="Tll0287-like" evidence="2">
    <location>
        <begin position="26"/>
        <end position="193"/>
    </location>
</feature>
<keyword evidence="4" id="KW-1185">Reference proteome</keyword>
<gene>
    <name evidence="3" type="ORF">SAMN05421644_11121</name>
</gene>
<dbReference type="STRING" id="61595.SAMN05421644_11121"/>
<name>A0A1H3E2F8_ALLWA</name>
<dbReference type="Pfam" id="PF11845">
    <property type="entry name" value="Tll0287-like"/>
    <property type="match status" value="1"/>
</dbReference>
<keyword evidence="1" id="KW-0732">Signal</keyword>
<dbReference type="Proteomes" id="UP000198672">
    <property type="component" value="Unassembled WGS sequence"/>
</dbReference>
<sequence>MKSITPSIIVTAASLALLMGLPQVQASADDPLIEEAKGLMQKFSSTLQTELKAAIERGGPVEAIGVCEQRAPEIAAELSAASGWEIGRVSLKPRNVELGTPDEWETAVLKDFEQRLAAGKPVETLVRAETVKSDAGDTFRLMKAAPTKDVCLACHGSAITEPVAQALTEHYPDDQARGYALGQIRGAFSLAKPLVK</sequence>
<evidence type="ECO:0000313" key="3">
    <source>
        <dbReference type="EMBL" id="SDX72902.1"/>
    </source>
</evidence>
<dbReference type="RefSeq" id="WP_091332747.1">
    <property type="nucleotide sequence ID" value="NZ_FNOW01000011.1"/>
</dbReference>
<protein>
    <recommendedName>
        <fullName evidence="2">Tll0287-like domain-containing protein</fullName>
    </recommendedName>
</protein>
<organism evidence="3 4">
    <name type="scientific">Allochromatium warmingii</name>
    <name type="common">Chromatium warmingii</name>
    <dbReference type="NCBI Taxonomy" id="61595"/>
    <lineage>
        <taxon>Bacteria</taxon>
        <taxon>Pseudomonadati</taxon>
        <taxon>Pseudomonadota</taxon>
        <taxon>Gammaproteobacteria</taxon>
        <taxon>Chromatiales</taxon>
        <taxon>Chromatiaceae</taxon>
        <taxon>Allochromatium</taxon>
    </lineage>
</organism>
<reference evidence="4" key="1">
    <citation type="submission" date="2016-10" db="EMBL/GenBank/DDBJ databases">
        <authorList>
            <person name="Varghese N."/>
            <person name="Submissions S."/>
        </authorList>
    </citation>
    <scope>NUCLEOTIDE SEQUENCE [LARGE SCALE GENOMIC DNA]</scope>
    <source>
        <strain evidence="4">DSM 173</strain>
    </source>
</reference>
<dbReference type="OrthoDB" id="9797588at2"/>
<feature type="signal peptide" evidence="1">
    <location>
        <begin position="1"/>
        <end position="28"/>
    </location>
</feature>
<dbReference type="EMBL" id="FNOW01000011">
    <property type="protein sequence ID" value="SDX72902.1"/>
    <property type="molecule type" value="Genomic_DNA"/>
</dbReference>
<feature type="chain" id="PRO_5011558512" description="Tll0287-like domain-containing protein" evidence="1">
    <location>
        <begin position="29"/>
        <end position="196"/>
    </location>
</feature>
<dbReference type="InterPro" id="IPR021796">
    <property type="entry name" value="Tll0287-like_dom"/>
</dbReference>
<evidence type="ECO:0000256" key="1">
    <source>
        <dbReference type="SAM" id="SignalP"/>
    </source>
</evidence>
<proteinExistence type="predicted"/>
<dbReference type="AlphaFoldDB" id="A0A1H3E2F8"/>
<evidence type="ECO:0000259" key="2">
    <source>
        <dbReference type="Pfam" id="PF11845"/>
    </source>
</evidence>
<accession>A0A1H3E2F8</accession>
<evidence type="ECO:0000313" key="4">
    <source>
        <dbReference type="Proteomes" id="UP000198672"/>
    </source>
</evidence>